<dbReference type="KEGG" id="ddi:DDB_G0278365"/>
<keyword evidence="2" id="KW-1185">Reference proteome</keyword>
<dbReference type="Proteomes" id="UP000002195">
    <property type="component" value="Unassembled WGS sequence"/>
</dbReference>
<comment type="caution">
    <text evidence="1">The sequence shown here is derived from an EMBL/GenBank/DDBJ whole genome shotgun (WGS) entry which is preliminary data.</text>
</comment>
<dbReference type="InParanoid" id="Q54Y86"/>
<dbReference type="AlphaFoldDB" id="Q54Y86"/>
<dbReference type="HOGENOM" id="CLU_3176504_0_0_1"/>
<protein>
    <submittedName>
        <fullName evidence="1">Uncharacterized protein</fullName>
    </submittedName>
</protein>
<accession>Q54Y86</accession>
<dbReference type="EMBL" id="AAFI02000023">
    <property type="protein sequence ID" value="EAL68355.1"/>
    <property type="molecule type" value="Genomic_DNA"/>
</dbReference>
<proteinExistence type="predicted"/>
<evidence type="ECO:0000313" key="1">
    <source>
        <dbReference type="EMBL" id="EAL68355.1"/>
    </source>
</evidence>
<gene>
    <name evidence="1" type="ORF">DDB_G0278365</name>
</gene>
<dbReference type="PaxDb" id="44689-DDB0205404"/>
<evidence type="ECO:0000313" key="2">
    <source>
        <dbReference type="Proteomes" id="UP000002195"/>
    </source>
</evidence>
<name>Q54Y86_DICDI</name>
<dbReference type="RefSeq" id="XP_642316.1">
    <property type="nucleotide sequence ID" value="XM_637224.1"/>
</dbReference>
<sequence length="47" mass="5487">MPNSDPSLCYNCSSICEHTQTFSSRGVDVDRCLNFKTNYNKNYYNKK</sequence>
<dbReference type="dictyBase" id="DDB_G0278365"/>
<dbReference type="GeneID" id="8621522"/>
<organism evidence="1 2">
    <name type="scientific">Dictyostelium discoideum</name>
    <name type="common">Social amoeba</name>
    <dbReference type="NCBI Taxonomy" id="44689"/>
    <lineage>
        <taxon>Eukaryota</taxon>
        <taxon>Amoebozoa</taxon>
        <taxon>Evosea</taxon>
        <taxon>Eumycetozoa</taxon>
        <taxon>Dictyostelia</taxon>
        <taxon>Dictyosteliales</taxon>
        <taxon>Dictyosteliaceae</taxon>
        <taxon>Dictyostelium</taxon>
    </lineage>
</organism>
<reference evidence="1 2" key="1">
    <citation type="journal article" date="2005" name="Nature">
        <title>The genome of the social amoeba Dictyostelium discoideum.</title>
        <authorList>
            <consortium name="The Dictyostelium discoideum Sequencing Consortium"/>
            <person name="Eichinger L."/>
            <person name="Pachebat J.A."/>
            <person name="Glockner G."/>
            <person name="Rajandream M.A."/>
            <person name="Sucgang R."/>
            <person name="Berriman M."/>
            <person name="Song J."/>
            <person name="Olsen R."/>
            <person name="Szafranski K."/>
            <person name="Xu Q."/>
            <person name="Tunggal B."/>
            <person name="Kummerfeld S."/>
            <person name="Madera M."/>
            <person name="Konfortov B.A."/>
            <person name="Rivero F."/>
            <person name="Bankier A.T."/>
            <person name="Lehmann R."/>
            <person name="Hamlin N."/>
            <person name="Davies R."/>
            <person name="Gaudet P."/>
            <person name="Fey P."/>
            <person name="Pilcher K."/>
            <person name="Chen G."/>
            <person name="Saunders D."/>
            <person name="Sodergren E."/>
            <person name="Davis P."/>
            <person name="Kerhornou A."/>
            <person name="Nie X."/>
            <person name="Hall N."/>
            <person name="Anjard C."/>
            <person name="Hemphill L."/>
            <person name="Bason N."/>
            <person name="Farbrother P."/>
            <person name="Desany B."/>
            <person name="Just E."/>
            <person name="Morio T."/>
            <person name="Rost R."/>
            <person name="Churcher C."/>
            <person name="Cooper J."/>
            <person name="Haydock S."/>
            <person name="van Driessche N."/>
            <person name="Cronin A."/>
            <person name="Goodhead I."/>
            <person name="Muzny D."/>
            <person name="Mourier T."/>
            <person name="Pain A."/>
            <person name="Lu M."/>
            <person name="Harper D."/>
            <person name="Lindsay R."/>
            <person name="Hauser H."/>
            <person name="James K."/>
            <person name="Quiles M."/>
            <person name="Madan Babu M."/>
            <person name="Saito T."/>
            <person name="Buchrieser C."/>
            <person name="Wardroper A."/>
            <person name="Felder M."/>
            <person name="Thangavelu M."/>
            <person name="Johnson D."/>
            <person name="Knights A."/>
            <person name="Loulseged H."/>
            <person name="Mungall K."/>
            <person name="Oliver K."/>
            <person name="Price C."/>
            <person name="Quail M.A."/>
            <person name="Urushihara H."/>
            <person name="Hernandez J."/>
            <person name="Rabbinowitsch E."/>
            <person name="Steffen D."/>
            <person name="Sanders M."/>
            <person name="Ma J."/>
            <person name="Kohara Y."/>
            <person name="Sharp S."/>
            <person name="Simmonds M."/>
            <person name="Spiegler S."/>
            <person name="Tivey A."/>
            <person name="Sugano S."/>
            <person name="White B."/>
            <person name="Walker D."/>
            <person name="Woodward J."/>
            <person name="Winckler T."/>
            <person name="Tanaka Y."/>
            <person name="Shaulsky G."/>
            <person name="Schleicher M."/>
            <person name="Weinstock G."/>
            <person name="Rosenthal A."/>
            <person name="Cox E.C."/>
            <person name="Chisholm R.L."/>
            <person name="Gibbs R."/>
            <person name="Loomis W.F."/>
            <person name="Platzer M."/>
            <person name="Kay R.R."/>
            <person name="Williams J."/>
            <person name="Dear P.H."/>
            <person name="Noegel A.A."/>
            <person name="Barrell B."/>
            <person name="Kuspa A."/>
        </authorList>
    </citation>
    <scope>NUCLEOTIDE SEQUENCE [LARGE SCALE GENOMIC DNA]</scope>
    <source>
        <strain evidence="1 2">AX4</strain>
    </source>
</reference>